<dbReference type="AlphaFoldDB" id="G9ZGA9"/>
<accession>G9ZGA9</accession>
<sequence>MHKTLCLALLLAASAAHALSDSEKGALKSAAEQAYQQQDYATAREKWQTLAEAGDADAQLHLGALYADGRGVTQDYSKACKWYEYSVRLPYCPGTSEMS</sequence>
<protein>
    <submittedName>
        <fullName evidence="2">Sel1 repeat protein</fullName>
    </submittedName>
</protein>
<dbReference type="SMART" id="SM00671">
    <property type="entry name" value="SEL1"/>
    <property type="match status" value="1"/>
</dbReference>
<dbReference type="InterPro" id="IPR011990">
    <property type="entry name" value="TPR-like_helical_dom_sf"/>
</dbReference>
<organism evidence="2 3">
    <name type="scientific">Cardiobacterium valvarum F0432</name>
    <dbReference type="NCBI Taxonomy" id="797473"/>
    <lineage>
        <taxon>Bacteria</taxon>
        <taxon>Pseudomonadati</taxon>
        <taxon>Pseudomonadota</taxon>
        <taxon>Gammaproteobacteria</taxon>
        <taxon>Cardiobacteriales</taxon>
        <taxon>Cardiobacteriaceae</taxon>
        <taxon>Cardiobacterium</taxon>
    </lineage>
</organism>
<dbReference type="Proteomes" id="UP000004750">
    <property type="component" value="Unassembled WGS sequence"/>
</dbReference>
<dbReference type="HOGENOM" id="CLU_2315143_0_0_6"/>
<dbReference type="RefSeq" id="WP_006985812.1">
    <property type="nucleotide sequence ID" value="NZ_JH417935.1"/>
</dbReference>
<dbReference type="EMBL" id="AGCM01000105">
    <property type="protein sequence ID" value="EHM53285.1"/>
    <property type="molecule type" value="Genomic_DNA"/>
</dbReference>
<feature type="chain" id="PRO_5005350106" evidence="1">
    <location>
        <begin position="19"/>
        <end position="99"/>
    </location>
</feature>
<proteinExistence type="predicted"/>
<gene>
    <name evidence="2" type="ORF">HMPREF9080_01812</name>
</gene>
<feature type="signal peptide" evidence="1">
    <location>
        <begin position="1"/>
        <end position="18"/>
    </location>
</feature>
<dbReference type="STRING" id="797473.HMPREF9080_01812"/>
<dbReference type="InterPro" id="IPR006597">
    <property type="entry name" value="Sel1-like"/>
</dbReference>
<reference evidence="2 3" key="1">
    <citation type="submission" date="2011-08" db="EMBL/GenBank/DDBJ databases">
        <authorList>
            <person name="Weinstock G."/>
            <person name="Sodergren E."/>
            <person name="Clifton S."/>
            <person name="Fulton L."/>
            <person name="Fulton B."/>
            <person name="Courtney L."/>
            <person name="Fronick C."/>
            <person name="Harrison M."/>
            <person name="Strong C."/>
            <person name="Farmer C."/>
            <person name="Delahaunty K."/>
            <person name="Markovic C."/>
            <person name="Hall O."/>
            <person name="Minx P."/>
            <person name="Tomlinson C."/>
            <person name="Mitreva M."/>
            <person name="Hou S."/>
            <person name="Chen J."/>
            <person name="Wollam A."/>
            <person name="Pepin K.H."/>
            <person name="Johnson M."/>
            <person name="Bhonagiri V."/>
            <person name="Zhang X."/>
            <person name="Suruliraj S."/>
            <person name="Warren W."/>
            <person name="Chinwalla A."/>
            <person name="Mardis E.R."/>
            <person name="Wilson R.K."/>
        </authorList>
    </citation>
    <scope>NUCLEOTIDE SEQUENCE [LARGE SCALE GENOMIC DNA]</scope>
    <source>
        <strain evidence="2 3">F0432</strain>
    </source>
</reference>
<evidence type="ECO:0000313" key="3">
    <source>
        <dbReference type="Proteomes" id="UP000004750"/>
    </source>
</evidence>
<comment type="caution">
    <text evidence="2">The sequence shown here is derived from an EMBL/GenBank/DDBJ whole genome shotgun (WGS) entry which is preliminary data.</text>
</comment>
<keyword evidence="1" id="KW-0732">Signal</keyword>
<evidence type="ECO:0000256" key="1">
    <source>
        <dbReference type="SAM" id="SignalP"/>
    </source>
</evidence>
<evidence type="ECO:0000313" key="2">
    <source>
        <dbReference type="EMBL" id="EHM53285.1"/>
    </source>
</evidence>
<name>G9ZGA9_9GAMM</name>
<dbReference type="SUPFAM" id="SSF81901">
    <property type="entry name" value="HCP-like"/>
    <property type="match status" value="1"/>
</dbReference>
<dbReference type="Gene3D" id="1.25.40.10">
    <property type="entry name" value="Tetratricopeptide repeat domain"/>
    <property type="match status" value="1"/>
</dbReference>